<keyword evidence="7 8" id="KW-0472">Membrane</keyword>
<reference evidence="10" key="2">
    <citation type="journal article" date="2021" name="PeerJ">
        <title>Extensive microbial diversity within the chicken gut microbiome revealed by metagenomics and culture.</title>
        <authorList>
            <person name="Gilroy R."/>
            <person name="Ravi A."/>
            <person name="Getino M."/>
            <person name="Pursley I."/>
            <person name="Horton D.L."/>
            <person name="Alikhan N.F."/>
            <person name="Baker D."/>
            <person name="Gharbi K."/>
            <person name="Hall N."/>
            <person name="Watson M."/>
            <person name="Adriaenssens E.M."/>
            <person name="Foster-Nyarko E."/>
            <person name="Jarju S."/>
            <person name="Secka A."/>
            <person name="Antonio M."/>
            <person name="Oren A."/>
            <person name="Chaudhuri R.R."/>
            <person name="La Ragione R."/>
            <person name="Hildebrand F."/>
            <person name="Pallen M.J."/>
        </authorList>
    </citation>
    <scope>NUCLEOTIDE SEQUENCE</scope>
    <source>
        <strain evidence="10">ChiHjej9B8-7071</strain>
    </source>
</reference>
<dbReference type="InterPro" id="IPR050297">
    <property type="entry name" value="LipidA_mod_glycosyltrf_83"/>
</dbReference>
<evidence type="ECO:0000256" key="3">
    <source>
        <dbReference type="ARBA" id="ARBA00022676"/>
    </source>
</evidence>
<evidence type="ECO:0000256" key="8">
    <source>
        <dbReference type="SAM" id="Phobius"/>
    </source>
</evidence>
<evidence type="ECO:0000313" key="10">
    <source>
        <dbReference type="EMBL" id="HIR08964.1"/>
    </source>
</evidence>
<dbReference type="AlphaFoldDB" id="A0A9D1D7L0"/>
<dbReference type="InterPro" id="IPR038731">
    <property type="entry name" value="RgtA/B/C-like"/>
</dbReference>
<protein>
    <submittedName>
        <fullName evidence="10">Glycosyltransferase family 39 protein</fullName>
    </submittedName>
</protein>
<accession>A0A9D1D7L0</accession>
<organism evidence="10 11">
    <name type="scientific">Candidatus Avoscillospira stercoripullorum</name>
    <dbReference type="NCBI Taxonomy" id="2840709"/>
    <lineage>
        <taxon>Bacteria</taxon>
        <taxon>Bacillati</taxon>
        <taxon>Bacillota</taxon>
        <taxon>Clostridia</taxon>
        <taxon>Eubacteriales</taxon>
        <taxon>Oscillospiraceae</taxon>
        <taxon>Oscillospiraceae incertae sedis</taxon>
        <taxon>Candidatus Avoscillospira</taxon>
    </lineage>
</organism>
<evidence type="ECO:0000256" key="4">
    <source>
        <dbReference type="ARBA" id="ARBA00022679"/>
    </source>
</evidence>
<dbReference type="EMBL" id="DVGD01000030">
    <property type="protein sequence ID" value="HIR08964.1"/>
    <property type="molecule type" value="Genomic_DNA"/>
</dbReference>
<proteinExistence type="predicted"/>
<feature type="transmembrane region" description="Helical" evidence="8">
    <location>
        <begin position="242"/>
        <end position="263"/>
    </location>
</feature>
<keyword evidence="2" id="KW-1003">Cell membrane</keyword>
<comment type="caution">
    <text evidence="10">The sequence shown here is derived from an EMBL/GenBank/DDBJ whole genome shotgun (WGS) entry which is preliminary data.</text>
</comment>
<gene>
    <name evidence="10" type="ORF">IAA70_01025</name>
</gene>
<feature type="domain" description="Glycosyltransferase RgtA/B/C/D-like" evidence="9">
    <location>
        <begin position="151"/>
        <end position="280"/>
    </location>
</feature>
<keyword evidence="5 8" id="KW-0812">Transmembrane</keyword>
<dbReference type="GO" id="GO:0009103">
    <property type="term" value="P:lipopolysaccharide biosynthetic process"/>
    <property type="evidence" value="ECO:0007669"/>
    <property type="project" value="UniProtKB-ARBA"/>
</dbReference>
<evidence type="ECO:0000256" key="7">
    <source>
        <dbReference type="ARBA" id="ARBA00023136"/>
    </source>
</evidence>
<dbReference type="Proteomes" id="UP000824258">
    <property type="component" value="Unassembled WGS sequence"/>
</dbReference>
<evidence type="ECO:0000256" key="6">
    <source>
        <dbReference type="ARBA" id="ARBA00022989"/>
    </source>
</evidence>
<dbReference type="Pfam" id="PF13231">
    <property type="entry name" value="PMT_2"/>
    <property type="match status" value="1"/>
</dbReference>
<feature type="transmembrane region" description="Helical" evidence="8">
    <location>
        <begin position="151"/>
        <end position="170"/>
    </location>
</feature>
<feature type="transmembrane region" description="Helical" evidence="8">
    <location>
        <begin position="52"/>
        <end position="70"/>
    </location>
</feature>
<name>A0A9D1D7L0_9FIRM</name>
<feature type="transmembrane region" description="Helical" evidence="8">
    <location>
        <begin position="12"/>
        <end position="32"/>
    </location>
</feature>
<evidence type="ECO:0000256" key="1">
    <source>
        <dbReference type="ARBA" id="ARBA00004651"/>
    </source>
</evidence>
<keyword evidence="3" id="KW-0328">Glycosyltransferase</keyword>
<keyword evidence="6 8" id="KW-1133">Transmembrane helix</keyword>
<keyword evidence="4" id="KW-0808">Transferase</keyword>
<evidence type="ECO:0000259" key="9">
    <source>
        <dbReference type="Pfam" id="PF13231"/>
    </source>
</evidence>
<dbReference type="GO" id="GO:0016763">
    <property type="term" value="F:pentosyltransferase activity"/>
    <property type="evidence" value="ECO:0007669"/>
    <property type="project" value="TreeGrafter"/>
</dbReference>
<feature type="transmembrane region" description="Helical" evidence="8">
    <location>
        <begin position="407"/>
        <end position="424"/>
    </location>
</feature>
<comment type="subcellular location">
    <subcellularLocation>
        <location evidence="1">Cell membrane</location>
        <topology evidence="1">Multi-pass membrane protein</topology>
    </subcellularLocation>
</comment>
<evidence type="ECO:0000256" key="5">
    <source>
        <dbReference type="ARBA" id="ARBA00022692"/>
    </source>
</evidence>
<sequence>MRTKLYSFSTRLITVVLGLVSLLLIALLAAYLQEQIAMQADALIRSSLRWKFLFAAGLLVVGLIVLFKLLRRIPLFPCVLFVAAAALSMAAAAFLRTELQSDFLLLYRSAVQLRHGDLSFANNVYFYLWGYQSVYVAWEAALLSLWEDPRMIQLVHCLLFSGSLVLLYRLMRTSLSEQAARIAAVLPLLFPFFFTLPSVLTNQIPSAFFFLLGLWCLVGQEMRQRGRWRFALGGALLQLGNLLRPEGVLVLAALAAVGILYLLSHREQWKRLAVAGLLVLAAYFLVGRLAELLAVWTGLNPAGLGNRNPLWKFLIGFNHETGGSYSDADWQAVLSTLSPTYKVTDATLELERSLIAQRLQQPLGAFWQLFLHKLENLWVKGGLYWALNRYLERWALLYSIVTWYDRLVLLAGVCLTGVGVVLGWKQKRPAVQYLPQLMVLAAFFAFLLVEVQPRYSYLPDFFLFWCAGYGAEELLTRRQNRKERR</sequence>
<dbReference type="PANTHER" id="PTHR33908:SF11">
    <property type="entry name" value="MEMBRANE PROTEIN"/>
    <property type="match status" value="1"/>
</dbReference>
<feature type="transmembrane region" description="Helical" evidence="8">
    <location>
        <begin position="182"/>
        <end position="200"/>
    </location>
</feature>
<reference evidence="10" key="1">
    <citation type="submission" date="2020-10" db="EMBL/GenBank/DDBJ databases">
        <authorList>
            <person name="Gilroy R."/>
        </authorList>
    </citation>
    <scope>NUCLEOTIDE SEQUENCE</scope>
    <source>
        <strain evidence="10">ChiHjej9B8-7071</strain>
    </source>
</reference>
<feature type="transmembrane region" description="Helical" evidence="8">
    <location>
        <begin position="431"/>
        <end position="449"/>
    </location>
</feature>
<evidence type="ECO:0000256" key="2">
    <source>
        <dbReference type="ARBA" id="ARBA00022475"/>
    </source>
</evidence>
<dbReference type="PANTHER" id="PTHR33908">
    <property type="entry name" value="MANNOSYLTRANSFERASE YKCB-RELATED"/>
    <property type="match status" value="1"/>
</dbReference>
<dbReference type="GO" id="GO:0005886">
    <property type="term" value="C:plasma membrane"/>
    <property type="evidence" value="ECO:0007669"/>
    <property type="project" value="UniProtKB-SubCell"/>
</dbReference>
<feature type="transmembrane region" description="Helical" evidence="8">
    <location>
        <begin position="75"/>
        <end position="95"/>
    </location>
</feature>
<evidence type="ECO:0000313" key="11">
    <source>
        <dbReference type="Proteomes" id="UP000824258"/>
    </source>
</evidence>